<sequence length="136" mass="13942">MRKVFPIAAGLTAVVLLAGCSKGGLDRTRPNEFAVARQAPLVVPPNFSLAPPQPGAPRPQDVGSSQQALDAMFGGPAPRSDVEREALDAAGEDVADPGIRSEVGDAETSSVDKGRTTQDIIAAPEGDGRAARVTTP</sequence>
<evidence type="ECO:0000313" key="2">
    <source>
        <dbReference type="EMBL" id="WNO54244.1"/>
    </source>
</evidence>
<evidence type="ECO:0000313" key="3">
    <source>
        <dbReference type="Proteomes" id="UP001302249"/>
    </source>
</evidence>
<accession>A0ABZ0BAE3</accession>
<organism evidence="2 3">
    <name type="scientific">Stakelama saccharophila</name>
    <dbReference type="NCBI Taxonomy" id="3075605"/>
    <lineage>
        <taxon>Bacteria</taxon>
        <taxon>Pseudomonadati</taxon>
        <taxon>Pseudomonadota</taxon>
        <taxon>Alphaproteobacteria</taxon>
        <taxon>Sphingomonadales</taxon>
        <taxon>Sphingomonadaceae</taxon>
        <taxon>Stakelama</taxon>
    </lineage>
</organism>
<keyword evidence="3" id="KW-1185">Reference proteome</keyword>
<dbReference type="RefSeq" id="WP_313916521.1">
    <property type="nucleotide sequence ID" value="NZ_CP135076.1"/>
</dbReference>
<dbReference type="Proteomes" id="UP001302249">
    <property type="component" value="Chromosome"/>
</dbReference>
<feature type="region of interest" description="Disordered" evidence="1">
    <location>
        <begin position="45"/>
        <end position="136"/>
    </location>
</feature>
<protein>
    <submittedName>
        <fullName evidence="2">DUF3035 domain-containing protein</fullName>
    </submittedName>
</protein>
<dbReference type="PROSITE" id="PS51257">
    <property type="entry name" value="PROKAR_LIPOPROTEIN"/>
    <property type="match status" value="1"/>
</dbReference>
<name>A0ABZ0BAE3_9SPHN</name>
<evidence type="ECO:0000256" key="1">
    <source>
        <dbReference type="SAM" id="MobiDB-lite"/>
    </source>
</evidence>
<proteinExistence type="predicted"/>
<dbReference type="Pfam" id="PF11233">
    <property type="entry name" value="DUF3035"/>
    <property type="match status" value="1"/>
</dbReference>
<dbReference type="EMBL" id="CP135076">
    <property type="protein sequence ID" value="WNO54244.1"/>
    <property type="molecule type" value="Genomic_DNA"/>
</dbReference>
<gene>
    <name evidence="2" type="ORF">RPR59_02990</name>
</gene>
<dbReference type="InterPro" id="IPR021395">
    <property type="entry name" value="DUF3035"/>
</dbReference>
<reference evidence="2 3" key="1">
    <citation type="submission" date="2023-09" db="EMBL/GenBank/DDBJ databases">
        <authorList>
            <person name="Rey-Velasco X."/>
        </authorList>
    </citation>
    <scope>NUCLEOTIDE SEQUENCE [LARGE SCALE GENOMIC DNA]</scope>
    <source>
        <strain evidence="2 3">W311</strain>
    </source>
</reference>